<sequence>MSETTPEQPVNPIPAGQNDFYDDLARVYYWFNEEDRMVYSRPYTQVEVAGMGIRGQLDVLRAQADEAMVYLDERIDTSLLYLENLDPTPEQIAEQVKVLSDLSAYSAGTLKRLILVIGEIVKRPVDLVV</sequence>
<organism evidence="1 2">
    <name type="scientific">Streptomyces phage Yasdnil</name>
    <dbReference type="NCBI Taxonomy" id="2593360"/>
    <lineage>
        <taxon>Viruses</taxon>
        <taxon>Duplodnaviria</taxon>
        <taxon>Heunggongvirae</taxon>
        <taxon>Uroviricota</taxon>
        <taxon>Caudoviricetes</taxon>
        <taxon>Arquatrovirinae</taxon>
        <taxon>Likavirus</taxon>
        <taxon>Likavirus yasdnil</taxon>
    </lineage>
</organism>
<evidence type="ECO:0000313" key="2">
    <source>
        <dbReference type="Proteomes" id="UP000317811"/>
    </source>
</evidence>
<reference evidence="1 2" key="1">
    <citation type="submission" date="2019-06" db="EMBL/GenBank/DDBJ databases">
        <authorList>
            <person name="Phetasavong A."/>
            <person name="Knapp S.J."/>
            <person name="Scott T.S."/>
            <person name="Nayek S."/>
            <person name="Layton S.R."/>
            <person name="Kim T."/>
            <person name="Hughes L.E."/>
            <person name="Garlena R.A."/>
            <person name="Russell D.A."/>
            <person name="Pope W.H."/>
            <person name="Jacobs-Sera D."/>
            <person name="Hatfull G.F."/>
        </authorList>
    </citation>
    <scope>NUCLEOTIDE SEQUENCE [LARGE SCALE GENOMIC DNA]</scope>
</reference>
<accession>A0A514U4G4</accession>
<dbReference type="KEGG" id="vg:64472398"/>
<protein>
    <submittedName>
        <fullName evidence="1">Uncharacterized protein</fullName>
    </submittedName>
</protein>
<proteinExistence type="predicted"/>
<name>A0A514U4G4_9CAUD</name>
<dbReference type="EMBL" id="MN096379">
    <property type="protein sequence ID" value="QDK03770.1"/>
    <property type="molecule type" value="Genomic_DNA"/>
</dbReference>
<gene>
    <name evidence="1" type="primary">46</name>
    <name evidence="1" type="ORF">SEA_YASDNIL_46</name>
</gene>
<evidence type="ECO:0000313" key="1">
    <source>
        <dbReference type="EMBL" id="QDK03770.1"/>
    </source>
</evidence>
<dbReference type="RefSeq" id="YP_010056453.1">
    <property type="nucleotide sequence ID" value="NC_054678.1"/>
</dbReference>
<dbReference type="GeneID" id="64472398"/>
<keyword evidence="2" id="KW-1185">Reference proteome</keyword>
<dbReference type="Proteomes" id="UP000317811">
    <property type="component" value="Segment"/>
</dbReference>